<organism evidence="13 14">
    <name type="scientific">Murinocardiopsis flavida</name>
    <dbReference type="NCBI Taxonomy" id="645275"/>
    <lineage>
        <taxon>Bacteria</taxon>
        <taxon>Bacillati</taxon>
        <taxon>Actinomycetota</taxon>
        <taxon>Actinomycetes</taxon>
        <taxon>Streptosporangiales</taxon>
        <taxon>Nocardiopsidaceae</taxon>
        <taxon>Murinocardiopsis</taxon>
    </lineage>
</organism>
<dbReference type="GO" id="GO:0005737">
    <property type="term" value="C:cytoplasm"/>
    <property type="evidence" value="ECO:0007669"/>
    <property type="project" value="UniProtKB-SubCell"/>
</dbReference>
<dbReference type="SUPFAM" id="SSF53335">
    <property type="entry name" value="S-adenosyl-L-methionine-dependent methyltransferases"/>
    <property type="match status" value="1"/>
</dbReference>
<comment type="subcellular location">
    <subcellularLocation>
        <location evidence="1">Cytoplasm</location>
    </subcellularLocation>
</comment>
<dbReference type="RefSeq" id="WP_106585986.1">
    <property type="nucleotide sequence ID" value="NZ_PYGA01000024.1"/>
</dbReference>
<evidence type="ECO:0000256" key="11">
    <source>
        <dbReference type="ARBA" id="ARBA00031350"/>
    </source>
</evidence>
<dbReference type="GO" id="GO:0004719">
    <property type="term" value="F:protein-L-isoaspartate (D-aspartate) O-methyltransferase activity"/>
    <property type="evidence" value="ECO:0007669"/>
    <property type="project" value="UniProtKB-EC"/>
</dbReference>
<evidence type="ECO:0000313" key="14">
    <source>
        <dbReference type="Proteomes" id="UP000240542"/>
    </source>
</evidence>
<protein>
    <recommendedName>
        <fullName evidence="4">Protein-L-isoaspartate O-methyltransferase</fullName>
        <ecNumber evidence="3">2.1.1.77</ecNumber>
    </recommendedName>
    <alternativeName>
        <fullName evidence="11">L-isoaspartyl protein carboxyl methyltransferase</fullName>
    </alternativeName>
    <alternativeName>
        <fullName evidence="9">Protein L-isoaspartyl methyltransferase</fullName>
    </alternativeName>
    <alternativeName>
        <fullName evidence="10">Protein-beta-aspartate methyltransferase</fullName>
    </alternativeName>
</protein>
<dbReference type="Pfam" id="PF01135">
    <property type="entry name" value="PCMT"/>
    <property type="match status" value="1"/>
</dbReference>
<dbReference type="AlphaFoldDB" id="A0A2P8CY85"/>
<dbReference type="InterPro" id="IPR029063">
    <property type="entry name" value="SAM-dependent_MTases_sf"/>
</dbReference>
<evidence type="ECO:0000256" key="4">
    <source>
        <dbReference type="ARBA" id="ARBA00013346"/>
    </source>
</evidence>
<evidence type="ECO:0000256" key="6">
    <source>
        <dbReference type="ARBA" id="ARBA00022603"/>
    </source>
</evidence>
<evidence type="ECO:0000256" key="9">
    <source>
        <dbReference type="ARBA" id="ARBA00030757"/>
    </source>
</evidence>
<dbReference type="EMBL" id="PYGA01000024">
    <property type="protein sequence ID" value="PSK89925.1"/>
    <property type="molecule type" value="Genomic_DNA"/>
</dbReference>
<keyword evidence="5" id="KW-0963">Cytoplasm</keyword>
<keyword evidence="7 13" id="KW-0808">Transferase</keyword>
<comment type="similarity">
    <text evidence="2">Belongs to the methyltransferase superfamily. L-isoaspartyl/D-aspartyl protein methyltransferase family.</text>
</comment>
<evidence type="ECO:0000256" key="5">
    <source>
        <dbReference type="ARBA" id="ARBA00022490"/>
    </source>
</evidence>
<name>A0A2P8CY85_9ACTN</name>
<evidence type="ECO:0000256" key="2">
    <source>
        <dbReference type="ARBA" id="ARBA00005369"/>
    </source>
</evidence>
<evidence type="ECO:0000256" key="10">
    <source>
        <dbReference type="ARBA" id="ARBA00031323"/>
    </source>
</evidence>
<dbReference type="EC" id="2.1.1.77" evidence="3"/>
<dbReference type="GO" id="GO:0032259">
    <property type="term" value="P:methylation"/>
    <property type="evidence" value="ECO:0007669"/>
    <property type="project" value="UniProtKB-KW"/>
</dbReference>
<keyword evidence="8" id="KW-0949">S-adenosyl-L-methionine</keyword>
<gene>
    <name evidence="13" type="ORF">CLV63_12429</name>
</gene>
<dbReference type="Proteomes" id="UP000240542">
    <property type="component" value="Unassembled WGS sequence"/>
</dbReference>
<evidence type="ECO:0000256" key="12">
    <source>
        <dbReference type="SAM" id="MobiDB-lite"/>
    </source>
</evidence>
<comment type="caution">
    <text evidence="13">The sequence shown here is derived from an EMBL/GenBank/DDBJ whole genome shotgun (WGS) entry which is preliminary data.</text>
</comment>
<dbReference type="PANTHER" id="PTHR11579">
    <property type="entry name" value="PROTEIN-L-ISOASPARTATE O-METHYLTRANSFERASE"/>
    <property type="match status" value="1"/>
</dbReference>
<keyword evidence="14" id="KW-1185">Reference proteome</keyword>
<dbReference type="OrthoDB" id="4035289at2"/>
<evidence type="ECO:0000256" key="7">
    <source>
        <dbReference type="ARBA" id="ARBA00022679"/>
    </source>
</evidence>
<evidence type="ECO:0000313" key="13">
    <source>
        <dbReference type="EMBL" id="PSK89925.1"/>
    </source>
</evidence>
<dbReference type="PANTHER" id="PTHR11579:SF0">
    <property type="entry name" value="PROTEIN-L-ISOASPARTATE(D-ASPARTATE) O-METHYLTRANSFERASE"/>
    <property type="match status" value="1"/>
</dbReference>
<evidence type="ECO:0000256" key="1">
    <source>
        <dbReference type="ARBA" id="ARBA00004496"/>
    </source>
</evidence>
<evidence type="ECO:0000256" key="3">
    <source>
        <dbReference type="ARBA" id="ARBA00011890"/>
    </source>
</evidence>
<dbReference type="CDD" id="cd02440">
    <property type="entry name" value="AdoMet_MTases"/>
    <property type="match status" value="1"/>
</dbReference>
<proteinExistence type="inferred from homology"/>
<reference evidence="13 14" key="1">
    <citation type="submission" date="2018-03" db="EMBL/GenBank/DDBJ databases">
        <title>Genomic Encyclopedia of Archaeal and Bacterial Type Strains, Phase II (KMG-II): from individual species to whole genera.</title>
        <authorList>
            <person name="Goeker M."/>
        </authorList>
    </citation>
    <scope>NUCLEOTIDE SEQUENCE [LARGE SCALE GENOMIC DNA]</scope>
    <source>
        <strain evidence="13 14">DSM 45312</strain>
    </source>
</reference>
<sequence length="401" mass="42498">MTPAAPGSRIARVLSAKGAIQDPAWHRVVLSVSRDAFVPATVWADTGGDNEYRPYPRTDSDVQRWLGEDVSLITQVDNGRPSDSLGRTPTSSISQPSLVVAMLHALDIEDGHKVLEIGTGSGYNTALLCERVGSDSIVSVEVDEEVAAAARENLHSLGYKPTLIVGDGEAETGRGPFDRLISTVAVRDIPTTWLDQVRPGGVIVTPWAPGPGFAESALLRLEVVPGAGVHGRLVGDAAFMMLRAHRPEYLGPSAFVDESDPATVNGTTTTSPRWVTDRSPGWAIVLGHLVPGLGYASYEAAEDNTAAAGEATVYVFDRAGGGSWALGEYTPASGPYEAKRCGPRDLWAEIGAARAAWVAAGRPGRDRLGVTVAPSGNWLWVDRPENRISPSESPHRADPTA</sequence>
<feature type="region of interest" description="Disordered" evidence="12">
    <location>
        <begin position="382"/>
        <end position="401"/>
    </location>
</feature>
<evidence type="ECO:0000256" key="8">
    <source>
        <dbReference type="ARBA" id="ARBA00022691"/>
    </source>
</evidence>
<keyword evidence="6 13" id="KW-0489">Methyltransferase</keyword>
<dbReference type="InterPro" id="IPR000682">
    <property type="entry name" value="PCMT"/>
</dbReference>
<accession>A0A2P8CY85</accession>
<dbReference type="Gene3D" id="3.40.50.150">
    <property type="entry name" value="Vaccinia Virus protein VP39"/>
    <property type="match status" value="1"/>
</dbReference>